<comment type="subcellular location">
    <subcellularLocation>
        <location evidence="1">Membrane</location>
        <topology evidence="1">Single-pass type I membrane protein</topology>
    </subcellularLocation>
</comment>
<dbReference type="CDD" id="cd13733">
    <property type="entry name" value="SPRY_PRY_C-I_1"/>
    <property type="match status" value="1"/>
</dbReference>
<dbReference type="SMART" id="SM00409">
    <property type="entry name" value="IG"/>
    <property type="match status" value="1"/>
</dbReference>
<dbReference type="InterPro" id="IPR001870">
    <property type="entry name" value="B30.2/SPRY"/>
</dbReference>
<dbReference type="GO" id="GO:0001817">
    <property type="term" value="P:regulation of cytokine production"/>
    <property type="evidence" value="ECO:0007669"/>
    <property type="project" value="TreeGrafter"/>
</dbReference>
<dbReference type="InterPro" id="IPR013783">
    <property type="entry name" value="Ig-like_fold"/>
</dbReference>
<dbReference type="GO" id="GO:0005102">
    <property type="term" value="F:signaling receptor binding"/>
    <property type="evidence" value="ECO:0007669"/>
    <property type="project" value="TreeGrafter"/>
</dbReference>
<dbReference type="Pfam" id="PF22705">
    <property type="entry name" value="C2-set_3"/>
    <property type="match status" value="1"/>
</dbReference>
<dbReference type="EMBL" id="JAAWVO010046630">
    <property type="protein sequence ID" value="MBN3319679.1"/>
    <property type="molecule type" value="Genomic_DNA"/>
</dbReference>
<evidence type="ECO:0000256" key="3">
    <source>
        <dbReference type="ARBA" id="ARBA00022692"/>
    </source>
</evidence>
<evidence type="ECO:0000256" key="1">
    <source>
        <dbReference type="ARBA" id="ARBA00004479"/>
    </source>
</evidence>
<feature type="non-terminal residue" evidence="12">
    <location>
        <position position="522"/>
    </location>
</feature>
<dbReference type="FunFam" id="2.60.120.920:FF:000080">
    <property type="entry name" value="Uncharacterized protein"/>
    <property type="match status" value="1"/>
</dbReference>
<dbReference type="InterPro" id="IPR050504">
    <property type="entry name" value="IgSF_BTN/MOG"/>
</dbReference>
<organism evidence="12 13">
    <name type="scientific">Atractosteus spatula</name>
    <name type="common">Alligator gar</name>
    <name type="synonym">Lepisosteus spatula</name>
    <dbReference type="NCBI Taxonomy" id="7917"/>
    <lineage>
        <taxon>Eukaryota</taxon>
        <taxon>Metazoa</taxon>
        <taxon>Chordata</taxon>
        <taxon>Craniata</taxon>
        <taxon>Vertebrata</taxon>
        <taxon>Euteleostomi</taxon>
        <taxon>Actinopterygii</taxon>
        <taxon>Neopterygii</taxon>
        <taxon>Holostei</taxon>
        <taxon>Semionotiformes</taxon>
        <taxon>Lepisosteidae</taxon>
        <taxon>Atractosteus</taxon>
    </lineage>
</organism>
<dbReference type="GO" id="GO:0050852">
    <property type="term" value="P:T cell receptor signaling pathway"/>
    <property type="evidence" value="ECO:0007669"/>
    <property type="project" value="TreeGrafter"/>
</dbReference>
<dbReference type="SMART" id="SM00449">
    <property type="entry name" value="SPRY"/>
    <property type="match status" value="1"/>
</dbReference>
<protein>
    <submittedName>
        <fullName evidence="12">BT1A1 protein</fullName>
    </submittedName>
</protein>
<keyword evidence="4" id="KW-0732">Signal</keyword>
<evidence type="ECO:0000256" key="6">
    <source>
        <dbReference type="ARBA" id="ARBA00023136"/>
    </source>
</evidence>
<evidence type="ECO:0000256" key="9">
    <source>
        <dbReference type="SAM" id="Phobius"/>
    </source>
</evidence>
<dbReference type="InterPro" id="IPR003879">
    <property type="entry name" value="Butyrophylin_SPRY"/>
</dbReference>
<feature type="domain" description="Ig-like" evidence="11">
    <location>
        <begin position="160"/>
        <end position="246"/>
    </location>
</feature>
<dbReference type="PRINTS" id="PR01407">
    <property type="entry name" value="BUTYPHLNCDUF"/>
</dbReference>
<dbReference type="AlphaFoldDB" id="A0A8J7NTM8"/>
<feature type="domain" description="Ig-like" evidence="11">
    <location>
        <begin position="38"/>
        <end position="154"/>
    </location>
</feature>
<feature type="domain" description="B30.2/SPRY" evidence="10">
    <location>
        <begin position="331"/>
        <end position="522"/>
    </location>
</feature>
<keyword evidence="3 9" id="KW-0812">Transmembrane</keyword>
<dbReference type="InterPro" id="IPR003877">
    <property type="entry name" value="SPRY_dom"/>
</dbReference>
<evidence type="ECO:0000256" key="2">
    <source>
        <dbReference type="ARBA" id="ARBA00007591"/>
    </source>
</evidence>
<feature type="region of interest" description="Disordered" evidence="8">
    <location>
        <begin position="359"/>
        <end position="378"/>
    </location>
</feature>
<feature type="non-terminal residue" evidence="12">
    <location>
        <position position="1"/>
    </location>
</feature>
<sequence>MRMSQCEQSPLCAGMKSDQLDWLLTVLLLLQQTSVSRPERFQVVGPAAPVVVSPGEDAVLPCSLSPSVSAEGLEVRWFREDYDSPVCLFQYGSYNVEGQNLNYSGRAGLFLQELPRGNVSLRLSGVRESDRGWYKCLVQSTEHYEDVLIDLALTSLGSQPSVSLHSPGGGQTQLLCRSEGWFPAPAVIWTDRDGHDVTSLSSTTVESDSQGLLSVSSYIPVQQESNIFSCLVRSSQPGPDWGSQLHIPRDFFPGPSGWMVALCVAAAVAVAASALLVIQWGRMDKEESLWESEIYYINVINAIPVILKELDAVKRAPIPKSQWQWLCSAAGAGCPIPDLQWQWLCSAAADLSLDPDTANPRLSLSEDGKRVRRGEKQDLPDNPERFDCWRCVLSREGLSSGRRYWEVEMSDEWRLGVIRESAQRKGGVSVLPQEGYWCLDWDYPRLSALTAPKLRLPLTVQPRTVGVCVDIEERKVSFYTVESRTHIFTFTDMEFSQGEKIYALFCTWDSEKDLVLLPSARV</sequence>
<evidence type="ECO:0000259" key="11">
    <source>
        <dbReference type="PROSITE" id="PS50835"/>
    </source>
</evidence>
<gene>
    <name evidence="12" type="primary">Btn1a1_12</name>
    <name evidence="12" type="ORF">GTO95_0002749</name>
</gene>
<keyword evidence="6 9" id="KW-0472">Membrane</keyword>
<accession>A0A8J7NTM8</accession>
<dbReference type="Pfam" id="PF13765">
    <property type="entry name" value="PRY"/>
    <property type="match status" value="1"/>
</dbReference>
<dbReference type="SUPFAM" id="SSF48726">
    <property type="entry name" value="Immunoglobulin"/>
    <property type="match status" value="2"/>
</dbReference>
<dbReference type="Proteomes" id="UP000736164">
    <property type="component" value="Unassembled WGS sequence"/>
</dbReference>
<dbReference type="PANTHER" id="PTHR24100:SF130">
    <property type="entry name" value="BUTYROPHILIN-LIKE PROTEIN 9"/>
    <property type="match status" value="1"/>
</dbReference>
<evidence type="ECO:0000313" key="13">
    <source>
        <dbReference type="Proteomes" id="UP000736164"/>
    </source>
</evidence>
<dbReference type="InterPro" id="IPR053896">
    <property type="entry name" value="BTN3A2-like_Ig-C"/>
</dbReference>
<comment type="caution">
    <text evidence="12">The sequence shown here is derived from an EMBL/GenBank/DDBJ whole genome shotgun (WGS) entry which is preliminary data.</text>
</comment>
<dbReference type="InterPro" id="IPR006574">
    <property type="entry name" value="PRY"/>
</dbReference>
<dbReference type="Gene3D" id="2.60.40.10">
    <property type="entry name" value="Immunoglobulins"/>
    <property type="match status" value="2"/>
</dbReference>
<evidence type="ECO:0000256" key="7">
    <source>
        <dbReference type="ARBA" id="ARBA00023319"/>
    </source>
</evidence>
<dbReference type="SMART" id="SM00406">
    <property type="entry name" value="IGv"/>
    <property type="match status" value="1"/>
</dbReference>
<proteinExistence type="inferred from homology"/>
<dbReference type="InterPro" id="IPR013106">
    <property type="entry name" value="Ig_V-set"/>
</dbReference>
<keyword evidence="5 9" id="KW-1133">Transmembrane helix</keyword>
<dbReference type="GO" id="GO:0009897">
    <property type="term" value="C:external side of plasma membrane"/>
    <property type="evidence" value="ECO:0007669"/>
    <property type="project" value="TreeGrafter"/>
</dbReference>
<dbReference type="InterPro" id="IPR043136">
    <property type="entry name" value="B30.2/SPRY_sf"/>
</dbReference>
<dbReference type="InterPro" id="IPR007110">
    <property type="entry name" value="Ig-like_dom"/>
</dbReference>
<dbReference type="PROSITE" id="PS50835">
    <property type="entry name" value="IG_LIKE"/>
    <property type="match status" value="2"/>
</dbReference>
<feature type="compositionally biased region" description="Basic and acidic residues" evidence="8">
    <location>
        <begin position="364"/>
        <end position="378"/>
    </location>
</feature>
<dbReference type="InterPro" id="IPR036179">
    <property type="entry name" value="Ig-like_dom_sf"/>
</dbReference>
<evidence type="ECO:0000259" key="10">
    <source>
        <dbReference type="PROSITE" id="PS50188"/>
    </source>
</evidence>
<dbReference type="PANTHER" id="PTHR24100">
    <property type="entry name" value="BUTYROPHILIN"/>
    <property type="match status" value="1"/>
</dbReference>
<evidence type="ECO:0000256" key="4">
    <source>
        <dbReference type="ARBA" id="ARBA00022729"/>
    </source>
</evidence>
<reference evidence="12" key="1">
    <citation type="journal article" date="2021" name="Cell">
        <title>Tracing the genetic footprints of vertebrate landing in non-teleost ray-finned fishes.</title>
        <authorList>
            <person name="Bi X."/>
            <person name="Wang K."/>
            <person name="Yang L."/>
            <person name="Pan H."/>
            <person name="Jiang H."/>
            <person name="Wei Q."/>
            <person name="Fang M."/>
            <person name="Yu H."/>
            <person name="Zhu C."/>
            <person name="Cai Y."/>
            <person name="He Y."/>
            <person name="Gan X."/>
            <person name="Zeng H."/>
            <person name="Yu D."/>
            <person name="Zhu Y."/>
            <person name="Jiang H."/>
            <person name="Qiu Q."/>
            <person name="Yang H."/>
            <person name="Zhang Y.E."/>
            <person name="Wang W."/>
            <person name="Zhu M."/>
            <person name="He S."/>
            <person name="Zhang G."/>
        </authorList>
    </citation>
    <scope>NUCLEOTIDE SEQUENCE</scope>
    <source>
        <strain evidence="12">Allg_001</strain>
    </source>
</reference>
<keyword evidence="7" id="KW-0393">Immunoglobulin domain</keyword>
<dbReference type="SMART" id="SM00589">
    <property type="entry name" value="PRY"/>
    <property type="match status" value="1"/>
</dbReference>
<dbReference type="Pfam" id="PF00622">
    <property type="entry name" value="SPRY"/>
    <property type="match status" value="1"/>
</dbReference>
<dbReference type="Pfam" id="PF07686">
    <property type="entry name" value="V-set"/>
    <property type="match status" value="1"/>
</dbReference>
<dbReference type="SUPFAM" id="SSF49899">
    <property type="entry name" value="Concanavalin A-like lectins/glucanases"/>
    <property type="match status" value="1"/>
</dbReference>
<dbReference type="PROSITE" id="PS50188">
    <property type="entry name" value="B302_SPRY"/>
    <property type="match status" value="1"/>
</dbReference>
<feature type="transmembrane region" description="Helical" evidence="9">
    <location>
        <begin position="258"/>
        <end position="278"/>
    </location>
</feature>
<evidence type="ECO:0000256" key="8">
    <source>
        <dbReference type="SAM" id="MobiDB-lite"/>
    </source>
</evidence>
<dbReference type="InterPro" id="IPR003599">
    <property type="entry name" value="Ig_sub"/>
</dbReference>
<evidence type="ECO:0000313" key="12">
    <source>
        <dbReference type="EMBL" id="MBN3319679.1"/>
    </source>
</evidence>
<evidence type="ECO:0000256" key="5">
    <source>
        <dbReference type="ARBA" id="ARBA00022989"/>
    </source>
</evidence>
<dbReference type="Gene3D" id="2.60.120.920">
    <property type="match status" value="1"/>
</dbReference>
<keyword evidence="13" id="KW-1185">Reference proteome</keyword>
<dbReference type="InterPro" id="IPR013320">
    <property type="entry name" value="ConA-like_dom_sf"/>
</dbReference>
<comment type="similarity">
    <text evidence="2">Belongs to the immunoglobulin superfamily. BTN/MOG family.</text>
</comment>
<name>A0A8J7NTM8_ATRSP</name>
<dbReference type="FunFam" id="2.60.40.10:FF:002490">
    <property type="entry name" value="Uncharacterized protein"/>
    <property type="match status" value="1"/>
</dbReference>
<dbReference type="FunFam" id="2.60.40.10:FF:000088">
    <property type="entry name" value="Butyrophilin subfamily 1 member A1"/>
    <property type="match status" value="1"/>
</dbReference>